<evidence type="ECO:0000256" key="4">
    <source>
        <dbReference type="ARBA" id="ARBA00023136"/>
    </source>
</evidence>
<dbReference type="AlphaFoldDB" id="A0A1M4ML61"/>
<evidence type="ECO:0000313" key="6">
    <source>
        <dbReference type="EMBL" id="SCL75538.1"/>
    </source>
</evidence>
<keyword evidence="4 5" id="KW-0472">Membrane</keyword>
<feature type="transmembrane region" description="Helical" evidence="5">
    <location>
        <begin position="121"/>
        <end position="147"/>
    </location>
</feature>
<feature type="transmembrane region" description="Helical" evidence="5">
    <location>
        <begin position="397"/>
        <end position="420"/>
    </location>
</feature>
<dbReference type="RefSeq" id="WP_074369794.1">
    <property type="nucleotide sequence ID" value="NZ_FMID01000035.1"/>
</dbReference>
<dbReference type="GO" id="GO:0034755">
    <property type="term" value="P:iron ion transmembrane transport"/>
    <property type="evidence" value="ECO:0007669"/>
    <property type="project" value="TreeGrafter"/>
</dbReference>
<feature type="transmembrane region" description="Helical" evidence="5">
    <location>
        <begin position="199"/>
        <end position="219"/>
    </location>
</feature>
<keyword evidence="3 5" id="KW-1133">Transmembrane helix</keyword>
<dbReference type="InterPro" id="IPR001046">
    <property type="entry name" value="NRAMP_fam"/>
</dbReference>
<dbReference type="GO" id="GO:0005886">
    <property type="term" value="C:plasma membrane"/>
    <property type="evidence" value="ECO:0007669"/>
    <property type="project" value="TreeGrafter"/>
</dbReference>
<reference evidence="6 7" key="1">
    <citation type="submission" date="2016-08" db="EMBL/GenBank/DDBJ databases">
        <authorList>
            <person name="Seilhamer J.J."/>
        </authorList>
    </citation>
    <scope>NUCLEOTIDE SEQUENCE [LARGE SCALE GENOMIC DNA]</scope>
    <source>
        <strain evidence="6">L21-II-0</strain>
    </source>
</reference>
<dbReference type="PANTHER" id="PTHR11706">
    <property type="entry name" value="SOLUTE CARRIER PROTEIN FAMILY 11 MEMBER"/>
    <property type="match status" value="1"/>
</dbReference>
<evidence type="ECO:0000256" key="5">
    <source>
        <dbReference type="SAM" id="Phobius"/>
    </source>
</evidence>
<organism evidence="6 7">
    <name type="scientific">Methanoculleus chikugoensis</name>
    <dbReference type="NCBI Taxonomy" id="118126"/>
    <lineage>
        <taxon>Archaea</taxon>
        <taxon>Methanobacteriati</taxon>
        <taxon>Methanobacteriota</taxon>
        <taxon>Stenosarchaea group</taxon>
        <taxon>Methanomicrobia</taxon>
        <taxon>Methanomicrobiales</taxon>
        <taxon>Methanomicrobiaceae</taxon>
        <taxon>Methanoculleus</taxon>
    </lineage>
</organism>
<dbReference type="EMBL" id="FMID01000035">
    <property type="protein sequence ID" value="SCL75538.1"/>
    <property type="molecule type" value="Genomic_DNA"/>
</dbReference>
<dbReference type="STRING" id="118126.L21_1443"/>
<name>A0A1M4ML61_9EURY</name>
<dbReference type="Proteomes" id="UP000184671">
    <property type="component" value="Unassembled WGS sequence"/>
</dbReference>
<dbReference type="PANTHER" id="PTHR11706:SF3">
    <property type="entry name" value="METAL ION TRANSPORT PROTEIN"/>
    <property type="match status" value="1"/>
</dbReference>
<dbReference type="GO" id="GO:0005384">
    <property type="term" value="F:manganese ion transmembrane transporter activity"/>
    <property type="evidence" value="ECO:0007669"/>
    <property type="project" value="TreeGrafter"/>
</dbReference>
<feature type="transmembrane region" description="Helical" evidence="5">
    <location>
        <begin position="371"/>
        <end position="391"/>
    </location>
</feature>
<dbReference type="GO" id="GO:0015086">
    <property type="term" value="F:cadmium ion transmembrane transporter activity"/>
    <property type="evidence" value="ECO:0007669"/>
    <property type="project" value="TreeGrafter"/>
</dbReference>
<evidence type="ECO:0000256" key="2">
    <source>
        <dbReference type="ARBA" id="ARBA00022692"/>
    </source>
</evidence>
<feature type="transmembrane region" description="Helical" evidence="5">
    <location>
        <begin position="52"/>
        <end position="75"/>
    </location>
</feature>
<feature type="transmembrane region" description="Helical" evidence="5">
    <location>
        <begin position="432"/>
        <end position="455"/>
    </location>
</feature>
<feature type="transmembrane region" description="Helical" evidence="5">
    <location>
        <begin position="96"/>
        <end position="115"/>
    </location>
</feature>
<evidence type="ECO:0000313" key="7">
    <source>
        <dbReference type="Proteomes" id="UP000184671"/>
    </source>
</evidence>
<sequence>MADEDLTVVPPAPRGREVLAWMGPSIIWMISAIATGELLFTPRIASLYGYSVLWMLILAIFFKTVLSIEIGRYAVVTGGSLLQGIRDLPGPANWGVWAIVLPQVIVAVATITGMAGSASSAIILVLPGGFTAWAAIILLISLALVFFGRYQGVERASIVMALLIIVALVTSAGIVFPGLVPLAAGLAPALPPDVVFSEILPWLGFVMSGAAGLVWYSYWLTARGYGSAYYSVHRRGGEEKVIEEEDLPDIAHLSRGEKDHMRGWLRLMTISTTVAAGIVLLLLVALLILGTELLRPEGLLPQGPEVTAVLSVLLGGIWGAPGVWLMILAAFFAFWSTLIANLDGWTRMLGQGSIFIARQARAARRWVSMRFYRYVYLIGLMGVLPLVFILVRLEPVTALAIAGIIEAIQIPVVAFMTVYLNRRMLPIEFRPSLLVTVLTLSVGVFFAAFAVYYIATEFLS</sequence>
<proteinExistence type="predicted"/>
<protein>
    <submittedName>
        <fullName evidence="6">Mn2+ and Fe2+ transporters of the NRAMP family protein</fullName>
    </submittedName>
</protein>
<keyword evidence="2 5" id="KW-0812">Transmembrane</keyword>
<comment type="subcellular location">
    <subcellularLocation>
        <location evidence="1">Membrane</location>
        <topology evidence="1">Multi-pass membrane protein</topology>
    </subcellularLocation>
</comment>
<feature type="transmembrane region" description="Helical" evidence="5">
    <location>
        <begin position="309"/>
        <end position="338"/>
    </location>
</feature>
<evidence type="ECO:0000256" key="1">
    <source>
        <dbReference type="ARBA" id="ARBA00004141"/>
    </source>
</evidence>
<evidence type="ECO:0000256" key="3">
    <source>
        <dbReference type="ARBA" id="ARBA00022989"/>
    </source>
</evidence>
<accession>A0A1M4ML61</accession>
<dbReference type="NCBIfam" id="NF037982">
    <property type="entry name" value="Nramp_1"/>
    <property type="match status" value="1"/>
</dbReference>
<feature type="transmembrane region" description="Helical" evidence="5">
    <location>
        <begin position="264"/>
        <end position="289"/>
    </location>
</feature>
<feature type="transmembrane region" description="Helical" evidence="5">
    <location>
        <begin position="159"/>
        <end position="179"/>
    </location>
</feature>
<feature type="transmembrane region" description="Helical" evidence="5">
    <location>
        <begin position="18"/>
        <end position="40"/>
    </location>
</feature>
<dbReference type="Pfam" id="PF01566">
    <property type="entry name" value="Nramp"/>
    <property type="match status" value="1"/>
</dbReference>
<gene>
    <name evidence="6" type="ORF">L21_1443</name>
</gene>
<dbReference type="OrthoDB" id="213464at2157"/>